<accession>A0A1M5KCQ4</accession>
<sequence length="268" mass="30066">MNKMRLWVIGWVVILITATGFISCQGQRHAAGGDVVSLFNGENLDGWYTFLEDRGRNDDPRDVFTVTDGMLRISGEEWGSLTTEEEYENYHLITEFRWGDQTFEPRKHRARDSGLLFHSVGEDGAYSGKWMHSIEANIIEGGTGDFIVVGDGSDDFAITSPVAPEQQNGSHVYQPDGEPVTINGGRINWFDRDPMWKDTLGFRGADDIERPAGEWNRMEAIVKGDSITVKLNGVVVNEAFDVRPSKGRIQIQSEGAEIFFRKVDMISL</sequence>
<dbReference type="GO" id="GO:0016787">
    <property type="term" value="F:hydrolase activity"/>
    <property type="evidence" value="ECO:0007669"/>
    <property type="project" value="InterPro"/>
</dbReference>
<reference evidence="2 3" key="1">
    <citation type="submission" date="2016-11" db="EMBL/GenBank/DDBJ databases">
        <authorList>
            <person name="Jaros S."/>
            <person name="Januszkiewicz K."/>
            <person name="Wedrychowicz H."/>
        </authorList>
    </citation>
    <scope>NUCLEOTIDE SEQUENCE [LARGE SCALE GENOMIC DNA]</scope>
    <source>
        <strain evidence="2 3">DSM 21986</strain>
    </source>
</reference>
<dbReference type="Gene3D" id="2.60.120.560">
    <property type="entry name" value="Exo-inulinase, domain 1"/>
    <property type="match status" value="1"/>
</dbReference>
<organism evidence="2 3">
    <name type="scientific">Fodinibius roseus</name>
    <dbReference type="NCBI Taxonomy" id="1194090"/>
    <lineage>
        <taxon>Bacteria</taxon>
        <taxon>Pseudomonadati</taxon>
        <taxon>Balneolota</taxon>
        <taxon>Balneolia</taxon>
        <taxon>Balneolales</taxon>
        <taxon>Balneolaceae</taxon>
        <taxon>Fodinibius</taxon>
    </lineage>
</organism>
<dbReference type="EMBL" id="FQUS01000031">
    <property type="protein sequence ID" value="SHG50714.1"/>
    <property type="molecule type" value="Genomic_DNA"/>
</dbReference>
<proteinExistence type="predicted"/>
<evidence type="ECO:0000313" key="2">
    <source>
        <dbReference type="EMBL" id="SHG50714.1"/>
    </source>
</evidence>
<dbReference type="RefSeq" id="WP_073068184.1">
    <property type="nucleotide sequence ID" value="NZ_FQUS01000031.1"/>
</dbReference>
<keyword evidence="3" id="KW-1185">Reference proteome</keyword>
<gene>
    <name evidence="2" type="ORF">SAMN05443144_1318</name>
</gene>
<name>A0A1M5KCQ4_9BACT</name>
<dbReference type="InterPro" id="IPR010496">
    <property type="entry name" value="AL/BT2_dom"/>
</dbReference>
<evidence type="ECO:0000259" key="1">
    <source>
        <dbReference type="Pfam" id="PF06439"/>
    </source>
</evidence>
<dbReference type="STRING" id="1194090.SAMN05443144_1318"/>
<evidence type="ECO:0000313" key="3">
    <source>
        <dbReference type="Proteomes" id="UP000184041"/>
    </source>
</evidence>
<feature type="domain" description="3-keto-alpha-glucoside-1,2-lyase/3-keto-2-hydroxy-glucal hydratase" evidence="1">
    <location>
        <begin position="36"/>
        <end position="263"/>
    </location>
</feature>
<dbReference type="PROSITE" id="PS51257">
    <property type="entry name" value="PROKAR_LIPOPROTEIN"/>
    <property type="match status" value="1"/>
</dbReference>
<dbReference type="AlphaFoldDB" id="A0A1M5KCQ4"/>
<dbReference type="Proteomes" id="UP000184041">
    <property type="component" value="Unassembled WGS sequence"/>
</dbReference>
<dbReference type="OrthoDB" id="259356at2"/>
<dbReference type="Pfam" id="PF06439">
    <property type="entry name" value="3keto-disac_hyd"/>
    <property type="match status" value="1"/>
</dbReference>
<protein>
    <recommendedName>
        <fullName evidence="1">3-keto-alpha-glucoside-1,2-lyase/3-keto-2-hydroxy-glucal hydratase domain-containing protein</fullName>
    </recommendedName>
</protein>